<dbReference type="PANTHER" id="PTHR22751">
    <property type="entry name" value="G-PROTEIN COUPLED RECEPTOR-RELATED"/>
    <property type="match status" value="1"/>
</dbReference>
<name>Q9XXJ9_CAEEL</name>
<dbReference type="GeneID" id="188144"/>
<dbReference type="OrthoDB" id="5864054at2759"/>
<dbReference type="InterPro" id="IPR017452">
    <property type="entry name" value="GPCR_Rhodpsn_7TM"/>
</dbReference>
<dbReference type="AGR" id="WB:WBGene00005773"/>
<dbReference type="CTD" id="188144"/>
<dbReference type="PANTHER" id="PTHR22751:SF13">
    <property type="entry name" value="G-PROTEIN COUPLED RECEPTORS FAMILY 1 PROFILE DOMAIN-CONTAINING PROTEIN"/>
    <property type="match status" value="1"/>
</dbReference>
<feature type="transmembrane region" description="Helical" evidence="5">
    <location>
        <begin position="96"/>
        <end position="116"/>
    </location>
</feature>
<dbReference type="PaxDb" id="6239-T05G11.3"/>
<accession>Q9XXJ9</accession>
<evidence type="ECO:0000256" key="5">
    <source>
        <dbReference type="SAM" id="Phobius"/>
    </source>
</evidence>
<dbReference type="EMBL" id="BX284605">
    <property type="protein sequence ID" value="CAA19431.2"/>
    <property type="molecule type" value="Genomic_DNA"/>
</dbReference>
<feature type="transmembrane region" description="Helical" evidence="5">
    <location>
        <begin position="128"/>
        <end position="146"/>
    </location>
</feature>
<protein>
    <submittedName>
        <fullName evidence="7">G-protein coupled receptors family 1 profile domain-containing protein</fullName>
    </submittedName>
</protein>
<feature type="transmembrane region" description="Helical" evidence="5">
    <location>
        <begin position="6"/>
        <end position="24"/>
    </location>
</feature>
<evidence type="ECO:0000313" key="9">
    <source>
        <dbReference type="WormBase" id="T05G11.3"/>
    </source>
</evidence>
<dbReference type="Pfam" id="PF10324">
    <property type="entry name" value="7TM_GPCR_Srw"/>
    <property type="match status" value="1"/>
</dbReference>
<dbReference type="Proteomes" id="UP000001940">
    <property type="component" value="Chromosome V"/>
</dbReference>
<evidence type="ECO:0000313" key="8">
    <source>
        <dbReference type="Proteomes" id="UP000001940"/>
    </source>
</evidence>
<dbReference type="eggNOG" id="KOG3098">
    <property type="taxonomic scope" value="Eukaryota"/>
</dbReference>
<proteinExistence type="predicted"/>
<keyword evidence="3 5" id="KW-1133">Transmembrane helix</keyword>
<comment type="subcellular location">
    <subcellularLocation>
        <location evidence="1">Membrane</location>
    </subcellularLocation>
</comment>
<dbReference type="STRING" id="6239.T05G11.3.1"/>
<dbReference type="AlphaFoldDB" id="Q9XXJ9"/>
<evidence type="ECO:0000313" key="7">
    <source>
        <dbReference type="EMBL" id="CAA19431.2"/>
    </source>
</evidence>
<dbReference type="GO" id="GO:0008528">
    <property type="term" value="F:G protein-coupled peptide receptor activity"/>
    <property type="evidence" value="ECO:0007669"/>
    <property type="project" value="InterPro"/>
</dbReference>
<keyword evidence="8" id="KW-1185">Reference proteome</keyword>
<dbReference type="KEGG" id="cel:CELE_T05G11.3"/>
<organism evidence="7 8">
    <name type="scientific">Caenorhabditis elegans</name>
    <dbReference type="NCBI Taxonomy" id="6239"/>
    <lineage>
        <taxon>Eukaryota</taxon>
        <taxon>Metazoa</taxon>
        <taxon>Ecdysozoa</taxon>
        <taxon>Nematoda</taxon>
        <taxon>Chromadorea</taxon>
        <taxon>Rhabditida</taxon>
        <taxon>Rhabditina</taxon>
        <taxon>Rhabditomorpha</taxon>
        <taxon>Rhabditoidea</taxon>
        <taxon>Rhabditidae</taxon>
        <taxon>Peloderinae</taxon>
        <taxon>Caenorhabditis</taxon>
    </lineage>
</organism>
<gene>
    <name evidence="7 9" type="primary">srw-26</name>
    <name evidence="7" type="ORF">CELE_T05G11.3</name>
    <name evidence="9" type="ORF">T05G11.3</name>
</gene>
<feature type="domain" description="G-protein coupled receptors family 1 profile" evidence="6">
    <location>
        <begin position="15"/>
        <end position="300"/>
    </location>
</feature>
<feature type="transmembrane region" description="Helical" evidence="5">
    <location>
        <begin position="280"/>
        <end position="303"/>
    </location>
</feature>
<keyword evidence="7" id="KW-0675">Receptor</keyword>
<evidence type="ECO:0000256" key="3">
    <source>
        <dbReference type="ARBA" id="ARBA00022989"/>
    </source>
</evidence>
<dbReference type="HOGENOM" id="CLU_043715_0_3_1"/>
<dbReference type="SMR" id="Q9XXJ9"/>
<dbReference type="PROSITE" id="PS50262">
    <property type="entry name" value="G_PROTEIN_RECEP_F1_2"/>
    <property type="match status" value="1"/>
</dbReference>
<reference evidence="7 8" key="1">
    <citation type="journal article" date="1998" name="Science">
        <title>Genome sequence of the nematode C. elegans: a platform for investigating biology.</title>
        <authorList>
            <consortium name="The C. elegans sequencing consortium"/>
            <person name="Sulson J.E."/>
            <person name="Waterston R."/>
        </authorList>
    </citation>
    <scope>NUCLEOTIDE SEQUENCE [LARGE SCALE GENOMIC DNA]</scope>
    <source>
        <strain evidence="7 8">Bristol N2</strain>
    </source>
</reference>
<dbReference type="RefSeq" id="NP_001309436.1">
    <property type="nucleotide sequence ID" value="NM_001322599.1"/>
</dbReference>
<keyword evidence="2 5" id="KW-0812">Transmembrane</keyword>
<evidence type="ECO:0000256" key="4">
    <source>
        <dbReference type="ARBA" id="ARBA00023136"/>
    </source>
</evidence>
<evidence type="ECO:0000256" key="2">
    <source>
        <dbReference type="ARBA" id="ARBA00022692"/>
    </source>
</evidence>
<dbReference type="PIR" id="T24548">
    <property type="entry name" value="T24548"/>
</dbReference>
<dbReference type="InParanoid" id="Q9XXJ9"/>
<feature type="transmembrane region" description="Helical" evidence="5">
    <location>
        <begin position="31"/>
        <end position="48"/>
    </location>
</feature>
<dbReference type="SUPFAM" id="SSF81321">
    <property type="entry name" value="Family A G protein-coupled receptor-like"/>
    <property type="match status" value="1"/>
</dbReference>
<evidence type="ECO:0000256" key="1">
    <source>
        <dbReference type="ARBA" id="ARBA00004370"/>
    </source>
</evidence>
<feature type="transmembrane region" description="Helical" evidence="5">
    <location>
        <begin position="237"/>
        <end position="260"/>
    </location>
</feature>
<sequence>MEYATFSITGVGVFTNIFHLAVLNNKSMRKFTINIFLIGIAISDLIRMNCKMFHTATKFYQLYQSHWGSCVPRSSYLLMAIINFCSPTGHIFGAHLGIWFAVGMAVIRVLVVKYPLSSRMNSLTKSKYGSRIVFFIVLCMLPFWIFDYFQVTVIPATLPSNCANFSVDSYQVQYILEETHIFDNERIYEINVFVQGLLFEFTPSIILPIATLLLVVEKRRARKSTELMKSVSNQNSSDRSTTLVIFMTITFVIATAPRGFSYVGKFIISQVGDDKPKLTLQSMIVGFIINFNSAIHFLLCYCLHNVFTISECGERIVQKRSRKDLGCYSVLYKYEIKYFERNWSLAGKYISILL</sequence>
<dbReference type="InterPro" id="IPR019427">
    <property type="entry name" value="7TM_GPCR_serpentine_rcpt_Srw"/>
</dbReference>
<feature type="transmembrane region" description="Helical" evidence="5">
    <location>
        <begin position="192"/>
        <end position="216"/>
    </location>
</feature>
<dbReference type="WormBase" id="T05G11.3">
    <property type="protein sequence ID" value="CE51328"/>
    <property type="gene ID" value="WBGene00005773"/>
    <property type="gene designation" value="srw-26"/>
</dbReference>
<dbReference type="UCSC" id="T05G11.3">
    <property type="organism name" value="c. elegans"/>
</dbReference>
<keyword evidence="4 5" id="KW-0472">Membrane</keyword>
<dbReference type="Gene3D" id="1.20.1070.10">
    <property type="entry name" value="Rhodopsin 7-helix transmembrane proteins"/>
    <property type="match status" value="1"/>
</dbReference>
<evidence type="ECO:0000259" key="6">
    <source>
        <dbReference type="PROSITE" id="PS50262"/>
    </source>
</evidence>
<dbReference type="GO" id="GO:0016020">
    <property type="term" value="C:membrane"/>
    <property type="evidence" value="ECO:0007669"/>
    <property type="project" value="UniProtKB-SubCell"/>
</dbReference>